<feature type="compositionally biased region" description="Low complexity" evidence="1">
    <location>
        <begin position="127"/>
        <end position="141"/>
    </location>
</feature>
<evidence type="ECO:0000313" key="3">
    <source>
        <dbReference type="Proteomes" id="UP001140510"/>
    </source>
</evidence>
<feature type="compositionally biased region" description="Basic residues" evidence="1">
    <location>
        <begin position="145"/>
        <end position="158"/>
    </location>
</feature>
<organism evidence="2 3">
    <name type="scientific">Didymella pomorum</name>
    <dbReference type="NCBI Taxonomy" id="749634"/>
    <lineage>
        <taxon>Eukaryota</taxon>
        <taxon>Fungi</taxon>
        <taxon>Dikarya</taxon>
        <taxon>Ascomycota</taxon>
        <taxon>Pezizomycotina</taxon>
        <taxon>Dothideomycetes</taxon>
        <taxon>Pleosporomycetidae</taxon>
        <taxon>Pleosporales</taxon>
        <taxon>Pleosporineae</taxon>
        <taxon>Didymellaceae</taxon>
        <taxon>Didymella</taxon>
    </lineage>
</organism>
<sequence>MPSPERTHSSMGSADAFSDQSKPRPTPYADPSSPERFLSPSSFEGPQEVLNEDDTQVQLSTNPQKHVVARGSTTHQIPAGDEVEEDEEAVKARPPLKRVDIKAYNDFVVPDGFDDQTPQPKRIKTVATTEATAADQTQTDEPIIGKRKKPAKVKKERKPRVETPTSAPDCAQSAEEARFRKQKNVTELMEVMKKRLEFSRPLIMASAQDKKVKKELRKSMSVLAPALSSGCGLDTRTETDADDKMLNTMYLGKYTKKIPVFPSVYTDLDNNIAAPYAFPQVELDMEAGQCVALRIRWFKSASNPDYKETTRHRARTLR</sequence>
<dbReference type="EMBL" id="JAPEVA010000028">
    <property type="protein sequence ID" value="KAJ4406278.1"/>
    <property type="molecule type" value="Genomic_DNA"/>
</dbReference>
<proteinExistence type="predicted"/>
<evidence type="ECO:0000313" key="2">
    <source>
        <dbReference type="EMBL" id="KAJ4406278.1"/>
    </source>
</evidence>
<feature type="region of interest" description="Disordered" evidence="1">
    <location>
        <begin position="1"/>
        <end position="91"/>
    </location>
</feature>
<comment type="caution">
    <text evidence="2">The sequence shown here is derived from an EMBL/GenBank/DDBJ whole genome shotgun (WGS) entry which is preliminary data.</text>
</comment>
<reference evidence="2" key="1">
    <citation type="submission" date="2022-10" db="EMBL/GenBank/DDBJ databases">
        <title>Tapping the CABI collections for fungal endophytes: first genome assemblies for Collariella, Neodidymelliopsis, Ascochyta clinopodiicola, Didymella pomorum, Didymosphaeria variabile, Neocosmospora piperis and Neocucurbitaria cava.</title>
        <authorList>
            <person name="Hill R."/>
        </authorList>
    </citation>
    <scope>NUCLEOTIDE SEQUENCE</scope>
    <source>
        <strain evidence="2">IMI 355091</strain>
    </source>
</reference>
<gene>
    <name evidence="2" type="ORF">N0V91_004732</name>
</gene>
<dbReference type="OrthoDB" id="10542451at2759"/>
<protein>
    <submittedName>
        <fullName evidence="2">Uncharacterized protein</fullName>
    </submittedName>
</protein>
<dbReference type="Proteomes" id="UP001140510">
    <property type="component" value="Unassembled WGS sequence"/>
</dbReference>
<keyword evidence="3" id="KW-1185">Reference proteome</keyword>
<evidence type="ECO:0000256" key="1">
    <source>
        <dbReference type="SAM" id="MobiDB-lite"/>
    </source>
</evidence>
<accession>A0A9W8ZGS1</accession>
<name>A0A9W8ZGS1_9PLEO</name>
<feature type="region of interest" description="Disordered" evidence="1">
    <location>
        <begin position="109"/>
        <end position="176"/>
    </location>
</feature>
<dbReference type="AlphaFoldDB" id="A0A9W8ZGS1"/>